<evidence type="ECO:0000313" key="2">
    <source>
        <dbReference type="EMBL" id="MFD1053831.1"/>
    </source>
</evidence>
<dbReference type="Gene3D" id="3.40.50.300">
    <property type="entry name" value="P-loop containing nucleotide triphosphate hydrolases"/>
    <property type="match status" value="1"/>
</dbReference>
<feature type="domain" description="ArsA/GET3 Anion-transporting ATPase-like" evidence="1">
    <location>
        <begin position="16"/>
        <end position="176"/>
    </location>
</feature>
<dbReference type="InterPro" id="IPR027417">
    <property type="entry name" value="P-loop_NTPase"/>
</dbReference>
<proteinExistence type="predicted"/>
<dbReference type="InterPro" id="IPR025723">
    <property type="entry name" value="ArsA/GET3_ATPase-like"/>
</dbReference>
<keyword evidence="3" id="KW-1185">Reference proteome</keyword>
<evidence type="ECO:0000259" key="1">
    <source>
        <dbReference type="Pfam" id="PF02374"/>
    </source>
</evidence>
<dbReference type="SUPFAM" id="SSF52540">
    <property type="entry name" value="P-loop containing nucleoside triphosphate hydrolases"/>
    <property type="match status" value="1"/>
</dbReference>
<gene>
    <name evidence="2" type="ORF">ACFQ2V_05875</name>
</gene>
<sequence>MTTGRTDPAWASARLHVVTGKGGTGKTTVASALSLALASRPGHVLLSEVEGRQGISQTFDVPPLGTDETRIVRLPDGGEVVGLSVEPKAALLEYLHLFYKLGRAGRLLEKFGAIDFATTIAPGVRDVLLIGKIYEANRRRRDGRHKGDAAPVYDALVLDAPPTGRIGRFLSVNAEVADLARVGPIHSQAGAITRLLESDLTVVHLVTLLEEMPVQETLEAVDELHAKGLHPGAIVVNMVRDPLLDDMALDQARAGRLHKASIRAQLADAGLEATPALVDGLLEEARDHAQRIDLEREQLEMLEATGLPIVQLPALPGGVDSGSVRELADLLVPTFLPHVDEPAEIEDLEHLEEVEP</sequence>
<reference evidence="3" key="1">
    <citation type="journal article" date="2019" name="Int. J. Syst. Evol. Microbiol.">
        <title>The Global Catalogue of Microorganisms (GCM) 10K type strain sequencing project: providing services to taxonomists for standard genome sequencing and annotation.</title>
        <authorList>
            <consortium name="The Broad Institute Genomics Platform"/>
            <consortium name="The Broad Institute Genome Sequencing Center for Infectious Disease"/>
            <person name="Wu L."/>
            <person name="Ma J."/>
        </authorList>
    </citation>
    <scope>NUCLEOTIDE SEQUENCE [LARGE SCALE GENOMIC DNA]</scope>
    <source>
        <strain evidence="3">CCUG 57508</strain>
    </source>
</reference>
<name>A0ABW3MTB4_9MICO</name>
<dbReference type="RefSeq" id="WP_386051612.1">
    <property type="nucleotide sequence ID" value="NZ_JBHTKH010000002.1"/>
</dbReference>
<dbReference type="Pfam" id="PF02374">
    <property type="entry name" value="ArsA_ATPase"/>
    <property type="match status" value="1"/>
</dbReference>
<dbReference type="Proteomes" id="UP001597046">
    <property type="component" value="Unassembled WGS sequence"/>
</dbReference>
<comment type="caution">
    <text evidence="2">The sequence shown here is derived from an EMBL/GenBank/DDBJ whole genome shotgun (WGS) entry which is preliminary data.</text>
</comment>
<protein>
    <submittedName>
        <fullName evidence="2">ArsA-related P-loop ATPase</fullName>
    </submittedName>
</protein>
<dbReference type="InterPro" id="IPR016300">
    <property type="entry name" value="ATPase_ArsA/GET3"/>
</dbReference>
<evidence type="ECO:0000313" key="3">
    <source>
        <dbReference type="Proteomes" id="UP001597046"/>
    </source>
</evidence>
<accession>A0ABW3MTB4</accession>
<dbReference type="EMBL" id="JBHTKH010000002">
    <property type="protein sequence ID" value="MFD1053831.1"/>
    <property type="molecule type" value="Genomic_DNA"/>
</dbReference>
<dbReference type="PANTHER" id="PTHR10803">
    <property type="entry name" value="ARSENICAL PUMP-DRIVING ATPASE ARSENITE-TRANSLOCATING ATPASE"/>
    <property type="match status" value="1"/>
</dbReference>
<organism evidence="2 3">
    <name type="scientific">Terrabacter terrigena</name>
    <dbReference type="NCBI Taxonomy" id="574718"/>
    <lineage>
        <taxon>Bacteria</taxon>
        <taxon>Bacillati</taxon>
        <taxon>Actinomycetota</taxon>
        <taxon>Actinomycetes</taxon>
        <taxon>Micrococcales</taxon>
        <taxon>Intrasporangiaceae</taxon>
        <taxon>Terrabacter</taxon>
    </lineage>
</organism>
<dbReference type="PANTHER" id="PTHR10803:SF31">
    <property type="entry name" value="ATPASE RV3679-RELATED"/>
    <property type="match status" value="1"/>
</dbReference>